<dbReference type="Pfam" id="PF00593">
    <property type="entry name" value="TonB_dep_Rec_b-barrel"/>
    <property type="match status" value="1"/>
</dbReference>
<keyword evidence="7 11" id="KW-0798">TonB box</keyword>
<comment type="caution">
    <text evidence="14">The sequence shown here is derived from an EMBL/GenBank/DDBJ whole genome shotgun (WGS) entry which is preliminary data.</text>
</comment>
<comment type="subcellular location">
    <subcellularLocation>
        <location evidence="1 10">Cell outer membrane</location>
        <topology evidence="1 10">Multi-pass membrane protein</topology>
    </subcellularLocation>
</comment>
<evidence type="ECO:0000256" key="9">
    <source>
        <dbReference type="ARBA" id="ARBA00023237"/>
    </source>
</evidence>
<evidence type="ECO:0000256" key="11">
    <source>
        <dbReference type="RuleBase" id="RU003357"/>
    </source>
</evidence>
<dbReference type="Pfam" id="PF07715">
    <property type="entry name" value="Plug"/>
    <property type="match status" value="1"/>
</dbReference>
<dbReference type="InterPro" id="IPR012910">
    <property type="entry name" value="Plug_dom"/>
</dbReference>
<accession>A0ABW3C4C5</accession>
<evidence type="ECO:0000313" key="15">
    <source>
        <dbReference type="Proteomes" id="UP001597124"/>
    </source>
</evidence>
<dbReference type="Gene3D" id="2.40.170.20">
    <property type="entry name" value="TonB-dependent receptor, beta-barrel domain"/>
    <property type="match status" value="1"/>
</dbReference>
<keyword evidence="3 10" id="KW-1134">Transmembrane beta strand</keyword>
<evidence type="ECO:0000256" key="5">
    <source>
        <dbReference type="ARBA" id="ARBA00022692"/>
    </source>
</evidence>
<feature type="chain" id="PRO_5046872621" evidence="12">
    <location>
        <begin position="25"/>
        <end position="994"/>
    </location>
</feature>
<comment type="similarity">
    <text evidence="10 11">Belongs to the TonB-dependent receptor family.</text>
</comment>
<sequence>MHTLFRSAMFASSAIVLVSGPAIAQEKTFDIPAQSAQTAIGAMGRQAGIQIIAARSATNGKRTNAVRGNMPVEEALNRLLLGTGLTARQSGPQTYTVVLSGKNGAAAIAKMPQVASAEGSADAGMLEAPQEIIVTASRIQRSGFDAPTPTTVLGAVEMSQGNRSNIGEVLNDLPQFRASTTAVSTVGSTNTGTTTADLRGLGANRTLTLLNGHRFMGASDLNIVPQELIKRVDVVTGGASAAWGSGAVAGVVNIILDEDLTGIRGGAQTGVSSRGDAARYGINLAAGTRFADGRGHLMIAGGYLDNKGALSRSDRPFLDSGLVSIGDNQFRLANDVNSVQLFNGGTVLSPFTGATLGVFNPDGTLSPFPYGSETFGESTIGGGGQGLYDYVAVSAPFKRANMFARISYELNDTLKVWAEGSFSRNWAHYGFFTEPAVALIAPDNAFLSPATLDQITAAGLPAGAPFLIGRFLDDVGGPNRFLDFRVKRRNLEGAIGLEGRFANWTYKAYYDHGELRDDGALANQSISTRFANAVDSVLVGGNPVCRINADADTTNDDAGCVPINLLGNGNITPQAAAYSFGTYRSIQTSKLDALGASLHGQPFATWAGEVDLAIGVDFRWEEFRTNAIDPISAASGFSLVNASELNGAFDVKEVFGEVNIPLLDAVDVARLEVNGAARYSDYSTSGGIWTWKTGGTLRLFNDFLLRGVYSRDIRSPSIAEYFTQRRVNIGVPVVDPYTETADTATLFTGGNPDLRPEISHTFTVGASYSPVRVPGLRLSIDYYDIDIRNVIASLTAQDTLDQCFEALPADNSCGGVITRSETGTTITGTFRNLANYGTRGLDIEASYVLPLDRISSGGSGNLRFRAFATHVIALEIDDGVRVTDRAGIVGNTTEFSIPKWRISASIGYENESFGGDVRVRHVSGGWFQDAPIVNNHLDSQTYVDLDLRYNVGPFTLFGSVTNLFDMNPKYVTNVAAINYDVIGTYMSGGVKVKF</sequence>
<evidence type="ECO:0000313" key="14">
    <source>
        <dbReference type="EMBL" id="MFD0849328.1"/>
    </source>
</evidence>
<dbReference type="PANTHER" id="PTHR47234:SF3">
    <property type="entry name" value="SECRETIN_TONB SHORT N-TERMINAL DOMAIN-CONTAINING PROTEIN"/>
    <property type="match status" value="1"/>
</dbReference>
<dbReference type="Gene3D" id="2.170.130.10">
    <property type="entry name" value="TonB-dependent receptor, plug domain"/>
    <property type="match status" value="1"/>
</dbReference>
<evidence type="ECO:0000256" key="6">
    <source>
        <dbReference type="ARBA" id="ARBA00023004"/>
    </source>
</evidence>
<evidence type="ECO:0000256" key="8">
    <source>
        <dbReference type="ARBA" id="ARBA00023136"/>
    </source>
</evidence>
<evidence type="ECO:0000259" key="13">
    <source>
        <dbReference type="SMART" id="SM00965"/>
    </source>
</evidence>
<evidence type="ECO:0000256" key="10">
    <source>
        <dbReference type="PROSITE-ProRule" id="PRU01360"/>
    </source>
</evidence>
<keyword evidence="12" id="KW-0732">Signal</keyword>
<keyword evidence="2 10" id="KW-0813">Transport</keyword>
<keyword evidence="14" id="KW-0675">Receptor</keyword>
<name>A0ABW3C4C5_SPHXN</name>
<evidence type="ECO:0000256" key="7">
    <source>
        <dbReference type="ARBA" id="ARBA00023077"/>
    </source>
</evidence>
<keyword evidence="6" id="KW-0408">Iron</keyword>
<dbReference type="InterPro" id="IPR037066">
    <property type="entry name" value="Plug_dom_sf"/>
</dbReference>
<keyword evidence="9 10" id="KW-0998">Cell outer membrane</keyword>
<feature type="domain" description="Secretin/TonB short N-terminal" evidence="13">
    <location>
        <begin position="49"/>
        <end position="100"/>
    </location>
</feature>
<keyword evidence="4" id="KW-0406">Ion transport</keyword>
<dbReference type="SUPFAM" id="SSF56935">
    <property type="entry name" value="Porins"/>
    <property type="match status" value="1"/>
</dbReference>
<feature type="signal peptide" evidence="12">
    <location>
        <begin position="1"/>
        <end position="24"/>
    </location>
</feature>
<dbReference type="Proteomes" id="UP001597124">
    <property type="component" value="Unassembled WGS sequence"/>
</dbReference>
<evidence type="ECO:0000256" key="1">
    <source>
        <dbReference type="ARBA" id="ARBA00004571"/>
    </source>
</evidence>
<dbReference type="Gene3D" id="3.55.50.30">
    <property type="match status" value="1"/>
</dbReference>
<reference evidence="15" key="1">
    <citation type="journal article" date="2019" name="Int. J. Syst. Evol. Microbiol.">
        <title>The Global Catalogue of Microorganisms (GCM) 10K type strain sequencing project: providing services to taxonomists for standard genome sequencing and annotation.</title>
        <authorList>
            <consortium name="The Broad Institute Genomics Platform"/>
            <consortium name="The Broad Institute Genome Sequencing Center for Infectious Disease"/>
            <person name="Wu L."/>
            <person name="Ma J."/>
        </authorList>
    </citation>
    <scope>NUCLEOTIDE SEQUENCE [LARGE SCALE GENOMIC DNA]</scope>
    <source>
        <strain evidence="15">CCUG 52537</strain>
    </source>
</reference>
<dbReference type="PROSITE" id="PS52016">
    <property type="entry name" value="TONB_DEPENDENT_REC_3"/>
    <property type="match status" value="1"/>
</dbReference>
<evidence type="ECO:0000256" key="12">
    <source>
        <dbReference type="SAM" id="SignalP"/>
    </source>
</evidence>
<dbReference type="Pfam" id="PF07660">
    <property type="entry name" value="STN"/>
    <property type="match status" value="1"/>
</dbReference>
<dbReference type="PANTHER" id="PTHR47234">
    <property type="match status" value="1"/>
</dbReference>
<dbReference type="InterPro" id="IPR011662">
    <property type="entry name" value="Secretin/TonB_short_N"/>
</dbReference>
<dbReference type="InterPro" id="IPR039426">
    <property type="entry name" value="TonB-dep_rcpt-like"/>
</dbReference>
<dbReference type="RefSeq" id="WP_381491709.1">
    <property type="nucleotide sequence ID" value="NZ_JBHTIK010000008.1"/>
</dbReference>
<protein>
    <submittedName>
        <fullName evidence="14">TonB-dependent receptor</fullName>
    </submittedName>
</protein>
<dbReference type="InterPro" id="IPR036942">
    <property type="entry name" value="Beta-barrel_TonB_sf"/>
</dbReference>
<keyword evidence="15" id="KW-1185">Reference proteome</keyword>
<evidence type="ECO:0000256" key="2">
    <source>
        <dbReference type="ARBA" id="ARBA00022448"/>
    </source>
</evidence>
<evidence type="ECO:0000256" key="3">
    <source>
        <dbReference type="ARBA" id="ARBA00022452"/>
    </source>
</evidence>
<evidence type="ECO:0000256" key="4">
    <source>
        <dbReference type="ARBA" id="ARBA00022496"/>
    </source>
</evidence>
<gene>
    <name evidence="14" type="ORF">ACFQ00_13410</name>
</gene>
<dbReference type="EMBL" id="JBHTIK010000008">
    <property type="protein sequence ID" value="MFD0849328.1"/>
    <property type="molecule type" value="Genomic_DNA"/>
</dbReference>
<proteinExistence type="inferred from homology"/>
<dbReference type="InterPro" id="IPR000531">
    <property type="entry name" value="Beta-barrel_TonB"/>
</dbReference>
<keyword evidence="8 10" id="KW-0472">Membrane</keyword>
<organism evidence="14 15">
    <name type="scientific">Sphingosinicella xenopeptidilytica</name>
    <dbReference type="NCBI Taxonomy" id="364098"/>
    <lineage>
        <taxon>Bacteria</taxon>
        <taxon>Pseudomonadati</taxon>
        <taxon>Pseudomonadota</taxon>
        <taxon>Alphaproteobacteria</taxon>
        <taxon>Sphingomonadales</taxon>
        <taxon>Sphingosinicellaceae</taxon>
        <taxon>Sphingosinicella</taxon>
    </lineage>
</organism>
<keyword evidence="4" id="KW-0410">Iron transport</keyword>
<dbReference type="SMART" id="SM00965">
    <property type="entry name" value="STN"/>
    <property type="match status" value="1"/>
</dbReference>
<keyword evidence="5 10" id="KW-0812">Transmembrane</keyword>